<keyword evidence="8" id="KW-0472">Membrane</keyword>
<evidence type="ECO:0000259" key="10">
    <source>
        <dbReference type="Pfam" id="PF00768"/>
    </source>
</evidence>
<dbReference type="GO" id="GO:0004180">
    <property type="term" value="F:carboxypeptidase activity"/>
    <property type="evidence" value="ECO:0007669"/>
    <property type="project" value="UniProtKB-KW"/>
</dbReference>
<dbReference type="InterPro" id="IPR018044">
    <property type="entry name" value="Peptidase_S11"/>
</dbReference>
<evidence type="ECO:0000256" key="5">
    <source>
        <dbReference type="ARBA" id="ARBA00022984"/>
    </source>
</evidence>
<dbReference type="PANTHER" id="PTHR21581:SF33">
    <property type="entry name" value="D-ALANYL-D-ALANINE CARBOXYPEPTIDASE DACB"/>
    <property type="match status" value="1"/>
</dbReference>
<dbReference type="PANTHER" id="PTHR21581">
    <property type="entry name" value="D-ALANYL-D-ALANINE CARBOXYPEPTIDASE"/>
    <property type="match status" value="1"/>
</dbReference>
<evidence type="ECO:0000256" key="6">
    <source>
        <dbReference type="ARBA" id="ARBA00023316"/>
    </source>
</evidence>
<dbReference type="InterPro" id="IPR001967">
    <property type="entry name" value="Peptidase_S11_N"/>
</dbReference>
<evidence type="ECO:0000256" key="3">
    <source>
        <dbReference type="ARBA" id="ARBA00022801"/>
    </source>
</evidence>
<keyword evidence="4" id="KW-0133">Cell shape</keyword>
<comment type="caution">
    <text evidence="11">The sequence shown here is derived from an EMBL/GenBank/DDBJ whole genome shotgun (WGS) entry which is preliminary data.</text>
</comment>
<dbReference type="EMBL" id="JBHUMF010000031">
    <property type="protein sequence ID" value="MFD2682102.1"/>
    <property type="molecule type" value="Genomic_DNA"/>
</dbReference>
<dbReference type="PRINTS" id="PR00725">
    <property type="entry name" value="DADACBPTASE1"/>
</dbReference>
<evidence type="ECO:0000256" key="7">
    <source>
        <dbReference type="RuleBase" id="RU004016"/>
    </source>
</evidence>
<dbReference type="Gene3D" id="3.40.710.10">
    <property type="entry name" value="DD-peptidase/beta-lactamase superfamily"/>
    <property type="match status" value="1"/>
</dbReference>
<keyword evidence="2 9" id="KW-0732">Signal</keyword>
<organism evidence="11 12">
    <name type="scientific">Bacillus seohaeanensis</name>
    <dbReference type="NCBI Taxonomy" id="284580"/>
    <lineage>
        <taxon>Bacteria</taxon>
        <taxon>Bacillati</taxon>
        <taxon>Bacillota</taxon>
        <taxon>Bacilli</taxon>
        <taxon>Bacillales</taxon>
        <taxon>Bacillaceae</taxon>
        <taxon>Bacillus</taxon>
    </lineage>
</organism>
<feature type="chain" id="PRO_5046362265" evidence="9">
    <location>
        <begin position="21"/>
        <end position="390"/>
    </location>
</feature>
<dbReference type="EC" id="3.4.-.-" evidence="11"/>
<evidence type="ECO:0000256" key="9">
    <source>
        <dbReference type="SAM" id="SignalP"/>
    </source>
</evidence>
<evidence type="ECO:0000313" key="11">
    <source>
        <dbReference type="EMBL" id="MFD2682102.1"/>
    </source>
</evidence>
<sequence>MKKIMFIVLILSFSFSVASAEEIQVKKPSSLFSKSAIVIDSKTRSILYSKKANRKMNPASITKIATAIYALENGDLDDTVTISKNAASTEGSSVYLMEGEKMSLKQLLQGMMVNSGNDAAVAIAEHLEGSVENFSDHVNTFLQEKIGVQQTHFVNPHGLYNKNHYTTAYDMAIITSYALNNAKFKSLFGTEEVDWKAEGWETKLITHHKMVKGELPYPEVTGGKNGFVDEAMHTLVTSAENKDLSVVVVTLKAQSKNAIYRDTKALLDYSLNGFVRNTIPKETIFQLEDQSYKLNKDVEYTHAINERIKERLSPDGMLTLFNEDHSKNLTVQLTKKKKETALQENNSLASAHGSIFSSDPRQLLLYPMMVYIIMLAIAGVSIFRYKQSNM</sequence>
<keyword evidence="12" id="KW-1185">Reference proteome</keyword>
<keyword evidence="11" id="KW-0645">Protease</keyword>
<dbReference type="Pfam" id="PF00768">
    <property type="entry name" value="Peptidase_S11"/>
    <property type="match status" value="1"/>
</dbReference>
<keyword evidence="5" id="KW-0573">Peptidoglycan synthesis</keyword>
<name>A0ABW5RX40_9BACI</name>
<keyword evidence="11" id="KW-0121">Carboxypeptidase</keyword>
<dbReference type="RefSeq" id="WP_377936816.1">
    <property type="nucleotide sequence ID" value="NZ_JBHUMF010000031.1"/>
</dbReference>
<dbReference type="InterPro" id="IPR012338">
    <property type="entry name" value="Beta-lactam/transpept-like"/>
</dbReference>
<feature type="domain" description="Peptidase S11 D-alanyl-D-alanine carboxypeptidase A N-terminal" evidence="10">
    <location>
        <begin position="27"/>
        <end position="254"/>
    </location>
</feature>
<dbReference type="Proteomes" id="UP001597506">
    <property type="component" value="Unassembled WGS sequence"/>
</dbReference>
<evidence type="ECO:0000313" key="12">
    <source>
        <dbReference type="Proteomes" id="UP001597506"/>
    </source>
</evidence>
<feature type="signal peptide" evidence="9">
    <location>
        <begin position="1"/>
        <end position="20"/>
    </location>
</feature>
<evidence type="ECO:0000256" key="1">
    <source>
        <dbReference type="ARBA" id="ARBA00007164"/>
    </source>
</evidence>
<dbReference type="SUPFAM" id="SSF56601">
    <property type="entry name" value="beta-lactamase/transpeptidase-like"/>
    <property type="match status" value="1"/>
</dbReference>
<evidence type="ECO:0000256" key="8">
    <source>
        <dbReference type="SAM" id="Phobius"/>
    </source>
</evidence>
<gene>
    <name evidence="11" type="ORF">ACFSUL_15280</name>
</gene>
<proteinExistence type="inferred from homology"/>
<evidence type="ECO:0000256" key="4">
    <source>
        <dbReference type="ARBA" id="ARBA00022960"/>
    </source>
</evidence>
<protein>
    <submittedName>
        <fullName evidence="11">D-alanyl-D-alanine carboxypeptidase family protein</fullName>
        <ecNumber evidence="11">3.4.-.-</ecNumber>
    </submittedName>
</protein>
<keyword evidence="8" id="KW-0812">Transmembrane</keyword>
<feature type="transmembrane region" description="Helical" evidence="8">
    <location>
        <begin position="364"/>
        <end position="385"/>
    </location>
</feature>
<reference evidence="12" key="1">
    <citation type="journal article" date="2019" name="Int. J. Syst. Evol. Microbiol.">
        <title>The Global Catalogue of Microorganisms (GCM) 10K type strain sequencing project: providing services to taxonomists for standard genome sequencing and annotation.</title>
        <authorList>
            <consortium name="The Broad Institute Genomics Platform"/>
            <consortium name="The Broad Institute Genome Sequencing Center for Infectious Disease"/>
            <person name="Wu L."/>
            <person name="Ma J."/>
        </authorList>
    </citation>
    <scope>NUCLEOTIDE SEQUENCE [LARGE SCALE GENOMIC DNA]</scope>
    <source>
        <strain evidence="12">KCTC 3913</strain>
    </source>
</reference>
<comment type="similarity">
    <text evidence="1 7">Belongs to the peptidase S11 family.</text>
</comment>
<accession>A0ABW5RX40</accession>
<evidence type="ECO:0000256" key="2">
    <source>
        <dbReference type="ARBA" id="ARBA00022729"/>
    </source>
</evidence>
<keyword evidence="6" id="KW-0961">Cell wall biogenesis/degradation</keyword>
<keyword evidence="3 11" id="KW-0378">Hydrolase</keyword>
<keyword evidence="8" id="KW-1133">Transmembrane helix</keyword>